<accession>A0A1B7NLD3</accession>
<comment type="caution">
    <text evidence="1">The sequence shown here is derived from an EMBL/GenBank/DDBJ whole genome shotgun (WGS) entry which is preliminary data.</text>
</comment>
<organism evidence="1 2">
    <name type="scientific">Emergomyces africanus</name>
    <dbReference type="NCBI Taxonomy" id="1955775"/>
    <lineage>
        <taxon>Eukaryota</taxon>
        <taxon>Fungi</taxon>
        <taxon>Dikarya</taxon>
        <taxon>Ascomycota</taxon>
        <taxon>Pezizomycotina</taxon>
        <taxon>Eurotiomycetes</taxon>
        <taxon>Eurotiomycetidae</taxon>
        <taxon>Onygenales</taxon>
        <taxon>Ajellomycetaceae</taxon>
        <taxon>Emergomyces</taxon>
    </lineage>
</organism>
<proteinExistence type="predicted"/>
<protein>
    <submittedName>
        <fullName evidence="1">Uncharacterized protein</fullName>
    </submittedName>
</protein>
<evidence type="ECO:0000313" key="1">
    <source>
        <dbReference type="EMBL" id="OAX77582.1"/>
    </source>
</evidence>
<reference evidence="1 2" key="1">
    <citation type="submission" date="2015-07" db="EMBL/GenBank/DDBJ databases">
        <title>Emmonsia species relationships and genome sequence.</title>
        <authorList>
            <person name="Cuomo C.A."/>
            <person name="Schwartz I.S."/>
            <person name="Kenyon C."/>
            <person name="de Hoog G.S."/>
            <person name="Govender N.P."/>
            <person name="Botha A."/>
            <person name="Moreno L."/>
            <person name="de Vries M."/>
            <person name="Munoz J.F."/>
            <person name="Stielow J.B."/>
        </authorList>
    </citation>
    <scope>NUCLEOTIDE SEQUENCE [LARGE SCALE GENOMIC DNA]</scope>
    <source>
        <strain evidence="1 2">CBS 136260</strain>
    </source>
</reference>
<gene>
    <name evidence="1" type="ORF">ACJ72_08118</name>
</gene>
<dbReference type="EMBL" id="LGUA01002316">
    <property type="protein sequence ID" value="OAX77582.1"/>
    <property type="molecule type" value="Genomic_DNA"/>
</dbReference>
<evidence type="ECO:0000313" key="2">
    <source>
        <dbReference type="Proteomes" id="UP000091918"/>
    </source>
</evidence>
<keyword evidence="2" id="KW-1185">Reference proteome</keyword>
<dbReference type="AlphaFoldDB" id="A0A1B7NLD3"/>
<sequence length="150" mass="17419">MIAHQKNDRMIQKLIDKLMNLALFQASSLHSSSMYTDINAAESGGSGQKNEDPDIENIMKQLESLILTICSKKRNEASVLIFLSNVSNAQQLNEEEITQVLTQNDYYSQLNVYSSDVQQVMQRPQDESDREEREYEYNYEMKREMYDSSE</sequence>
<dbReference type="Proteomes" id="UP000091918">
    <property type="component" value="Unassembled WGS sequence"/>
</dbReference>
<name>A0A1B7NLD3_9EURO</name>